<reference evidence="2" key="1">
    <citation type="submission" date="2017-06" db="EMBL/GenBank/DDBJ databases">
        <authorList>
            <person name="Cremers G."/>
        </authorList>
    </citation>
    <scope>NUCLEOTIDE SEQUENCE [LARGE SCALE GENOMIC DNA]</scope>
</reference>
<gene>
    <name evidence="1" type="ORF">MNV_1230037</name>
</gene>
<sequence>MNISYIIRYVGSVKSAFAMKGCQKSFVGLSEICMLNRRKIYITQ</sequence>
<proteinExistence type="predicted"/>
<dbReference type="EMBL" id="FZMP01000028">
    <property type="protein sequence ID" value="SNQ59596.1"/>
    <property type="molecule type" value="Genomic_DNA"/>
</dbReference>
<evidence type="ECO:0000313" key="2">
    <source>
        <dbReference type="Proteomes" id="UP000218615"/>
    </source>
</evidence>
<dbReference type="Proteomes" id="UP000218615">
    <property type="component" value="Unassembled WGS sequence"/>
</dbReference>
<organism evidence="1 2">
    <name type="scientific">Candidatus Methanoperedens nitratireducens</name>
    <dbReference type="NCBI Taxonomy" id="1392998"/>
    <lineage>
        <taxon>Archaea</taxon>
        <taxon>Methanobacteriati</taxon>
        <taxon>Methanobacteriota</taxon>
        <taxon>Stenosarchaea group</taxon>
        <taxon>Methanomicrobia</taxon>
        <taxon>Methanosarcinales</taxon>
        <taxon>ANME-2 cluster</taxon>
        <taxon>Candidatus Methanoperedentaceae</taxon>
        <taxon>Candidatus Methanoperedens</taxon>
    </lineage>
</organism>
<keyword evidence="2" id="KW-1185">Reference proteome</keyword>
<evidence type="ECO:0000313" key="1">
    <source>
        <dbReference type="EMBL" id="SNQ59596.1"/>
    </source>
</evidence>
<accession>A0A284VJX8</accession>
<dbReference type="AlphaFoldDB" id="A0A284VJX8"/>
<name>A0A284VJX8_9EURY</name>
<protein>
    <submittedName>
        <fullName evidence="1">Uncharacterized protein</fullName>
    </submittedName>
</protein>